<feature type="domain" description="CHAD" evidence="1">
    <location>
        <begin position="10"/>
        <end position="246"/>
    </location>
</feature>
<proteinExistence type="predicted"/>
<dbReference type="PANTHER" id="PTHR39339:SF1">
    <property type="entry name" value="CHAD DOMAIN-CONTAINING PROTEIN"/>
    <property type="match status" value="1"/>
</dbReference>
<dbReference type="InterPro" id="IPR007899">
    <property type="entry name" value="CHAD_dom"/>
</dbReference>
<dbReference type="AlphaFoldDB" id="A0A512RJF1"/>
<keyword evidence="3" id="KW-1185">Reference proteome</keyword>
<dbReference type="RefSeq" id="WP_146860428.1">
    <property type="nucleotide sequence ID" value="NZ_BKAU01000001.1"/>
</dbReference>
<dbReference type="SMART" id="SM00880">
    <property type="entry name" value="CHAD"/>
    <property type="match status" value="1"/>
</dbReference>
<dbReference type="Proteomes" id="UP000321436">
    <property type="component" value="Unassembled WGS sequence"/>
</dbReference>
<organism evidence="2 3">
    <name type="scientific">Chitinophaga cymbidii</name>
    <dbReference type="NCBI Taxonomy" id="1096750"/>
    <lineage>
        <taxon>Bacteria</taxon>
        <taxon>Pseudomonadati</taxon>
        <taxon>Bacteroidota</taxon>
        <taxon>Chitinophagia</taxon>
        <taxon>Chitinophagales</taxon>
        <taxon>Chitinophagaceae</taxon>
        <taxon>Chitinophaga</taxon>
    </lineage>
</organism>
<dbReference type="InterPro" id="IPR038186">
    <property type="entry name" value="CHAD_dom_sf"/>
</dbReference>
<evidence type="ECO:0000259" key="1">
    <source>
        <dbReference type="SMART" id="SM00880"/>
    </source>
</evidence>
<sequence length="257" mass="30231">MLKRKRQQKYLIKRWLEIRRQLYVFVGSGDQEALHRLRVEIKKIRAFTKFAESHEEKSAAAQLEKVRKIFRRAGLIREAGIHLQMMKQFNIDHPAFKNEELRIIDQESGKFRLRLTRYDKQIRHAITYLLKALHPIRNRAVKHWLRRQLKATAKIIVAPSTDKLHLARKKIKNVIYVHGMLHKRLVLMLGINTSYLDQLQEAIGKWHDTAIAVKLLISQNAGNKATINKLERERDKAGAAIHMISDGFWRKVFMASH</sequence>
<dbReference type="Pfam" id="PF05235">
    <property type="entry name" value="CHAD"/>
    <property type="match status" value="1"/>
</dbReference>
<evidence type="ECO:0000313" key="3">
    <source>
        <dbReference type="Proteomes" id="UP000321436"/>
    </source>
</evidence>
<dbReference type="Gene3D" id="1.40.20.10">
    <property type="entry name" value="CHAD domain"/>
    <property type="match status" value="1"/>
</dbReference>
<dbReference type="PANTHER" id="PTHR39339">
    <property type="entry name" value="SLR1444 PROTEIN"/>
    <property type="match status" value="1"/>
</dbReference>
<name>A0A512RJF1_9BACT</name>
<accession>A0A512RJF1</accession>
<evidence type="ECO:0000313" key="2">
    <source>
        <dbReference type="EMBL" id="GEP95818.1"/>
    </source>
</evidence>
<reference evidence="2 3" key="1">
    <citation type="submission" date="2019-07" db="EMBL/GenBank/DDBJ databases">
        <title>Whole genome shotgun sequence of Chitinophaga cymbidii NBRC 109752.</title>
        <authorList>
            <person name="Hosoyama A."/>
            <person name="Uohara A."/>
            <person name="Ohji S."/>
            <person name="Ichikawa N."/>
        </authorList>
    </citation>
    <scope>NUCLEOTIDE SEQUENCE [LARGE SCALE GENOMIC DNA]</scope>
    <source>
        <strain evidence="2 3">NBRC 109752</strain>
    </source>
</reference>
<comment type="caution">
    <text evidence="2">The sequence shown here is derived from an EMBL/GenBank/DDBJ whole genome shotgun (WGS) entry which is preliminary data.</text>
</comment>
<dbReference type="OrthoDB" id="773317at2"/>
<gene>
    <name evidence="2" type="ORF">CCY01nite_20780</name>
</gene>
<dbReference type="EMBL" id="BKAU01000001">
    <property type="protein sequence ID" value="GEP95818.1"/>
    <property type="molecule type" value="Genomic_DNA"/>
</dbReference>
<protein>
    <recommendedName>
        <fullName evidence="1">CHAD domain-containing protein</fullName>
    </recommendedName>
</protein>